<dbReference type="EMBL" id="JARAKF010000003">
    <property type="protein sequence ID" value="MDU9001271.1"/>
    <property type="molecule type" value="Genomic_DNA"/>
</dbReference>
<comment type="caution">
    <text evidence="1">The sequence shown here is derived from an EMBL/GenBank/DDBJ whole genome shotgun (WGS) entry which is preliminary data.</text>
</comment>
<keyword evidence="1" id="KW-0614">Plasmid</keyword>
<geneLocation type="plasmid" evidence="1">
    <name>unnamed1</name>
</geneLocation>
<dbReference type="RefSeq" id="WP_266944102.1">
    <property type="nucleotide sequence ID" value="NZ_JAPEMK010000002.1"/>
</dbReference>
<proteinExistence type="predicted"/>
<sequence length="56" mass="6076">MRARALAWGLEVRTLGEKYKIERLIAAEKAANLQAIRFEAPEEGPAKVSPEPGGNA</sequence>
<evidence type="ECO:0000313" key="1">
    <source>
        <dbReference type="EMBL" id="MDU9001271.1"/>
    </source>
</evidence>
<evidence type="ECO:0000313" key="2">
    <source>
        <dbReference type="Proteomes" id="UP001257627"/>
    </source>
</evidence>
<dbReference type="Proteomes" id="UP001257627">
    <property type="component" value="Unassembled WGS sequence"/>
</dbReference>
<accession>A0ABU3V518</accession>
<name>A0ABU3V518_9ACTN</name>
<protein>
    <submittedName>
        <fullName evidence="1">Uncharacterized protein</fullName>
    </submittedName>
</protein>
<organism evidence="1 2">
    <name type="scientific">Streptomyces mirabilis</name>
    <dbReference type="NCBI Taxonomy" id="68239"/>
    <lineage>
        <taxon>Bacteria</taxon>
        <taxon>Bacillati</taxon>
        <taxon>Actinomycetota</taxon>
        <taxon>Actinomycetes</taxon>
        <taxon>Kitasatosporales</taxon>
        <taxon>Streptomycetaceae</taxon>
        <taxon>Streptomyces</taxon>
    </lineage>
</organism>
<keyword evidence="2" id="KW-1185">Reference proteome</keyword>
<reference evidence="1 2" key="1">
    <citation type="submission" date="2023-02" db="EMBL/GenBank/DDBJ databases">
        <authorList>
            <person name="Maleckis M."/>
        </authorList>
    </citation>
    <scope>NUCLEOTIDE SEQUENCE [LARGE SCALE GENOMIC DNA]</scope>
    <source>
        <strain evidence="1 2">P8-A2</strain>
        <plasmid evidence="1">unnamed1</plasmid>
    </source>
</reference>
<gene>
    <name evidence="1" type="ORF">PU648_55305</name>
</gene>